<proteinExistence type="predicted"/>
<feature type="compositionally biased region" description="Polar residues" evidence="1">
    <location>
        <begin position="31"/>
        <end position="45"/>
    </location>
</feature>
<dbReference type="EMBL" id="MU004569">
    <property type="protein sequence ID" value="KAF2647942.1"/>
    <property type="molecule type" value="Genomic_DNA"/>
</dbReference>
<keyword evidence="3" id="KW-1185">Reference proteome</keyword>
<evidence type="ECO:0000256" key="1">
    <source>
        <dbReference type="SAM" id="MobiDB-lite"/>
    </source>
</evidence>
<reference evidence="2" key="1">
    <citation type="journal article" date="2020" name="Stud. Mycol.">
        <title>101 Dothideomycetes genomes: a test case for predicting lifestyles and emergence of pathogens.</title>
        <authorList>
            <person name="Haridas S."/>
            <person name="Albert R."/>
            <person name="Binder M."/>
            <person name="Bloem J."/>
            <person name="Labutti K."/>
            <person name="Salamov A."/>
            <person name="Andreopoulos B."/>
            <person name="Baker S."/>
            <person name="Barry K."/>
            <person name="Bills G."/>
            <person name="Bluhm B."/>
            <person name="Cannon C."/>
            <person name="Castanera R."/>
            <person name="Culley D."/>
            <person name="Daum C."/>
            <person name="Ezra D."/>
            <person name="Gonzalez J."/>
            <person name="Henrissat B."/>
            <person name="Kuo A."/>
            <person name="Liang C."/>
            <person name="Lipzen A."/>
            <person name="Lutzoni F."/>
            <person name="Magnuson J."/>
            <person name="Mondo S."/>
            <person name="Nolan M."/>
            <person name="Ohm R."/>
            <person name="Pangilinan J."/>
            <person name="Park H.-J."/>
            <person name="Ramirez L."/>
            <person name="Alfaro M."/>
            <person name="Sun H."/>
            <person name="Tritt A."/>
            <person name="Yoshinaga Y."/>
            <person name="Zwiers L.-H."/>
            <person name="Turgeon B."/>
            <person name="Goodwin S."/>
            <person name="Spatafora J."/>
            <person name="Crous P."/>
            <person name="Grigoriev I."/>
        </authorList>
    </citation>
    <scope>NUCLEOTIDE SEQUENCE</scope>
    <source>
        <strain evidence="2">CBS 122681</strain>
    </source>
</reference>
<name>A0A6A6SKL4_9PLEO</name>
<feature type="compositionally biased region" description="Basic residues" evidence="1">
    <location>
        <begin position="77"/>
        <end position="91"/>
    </location>
</feature>
<dbReference type="OrthoDB" id="3801072at2759"/>
<gene>
    <name evidence="2" type="ORF">K491DRAFT_722992</name>
</gene>
<protein>
    <submittedName>
        <fullName evidence="2">Uncharacterized protein</fullName>
    </submittedName>
</protein>
<accession>A0A6A6SKL4</accession>
<sequence length="120" mass="13868">MSPHHPSTQHHHAHFTETHELPSPQEYPPYDSTSGALIPQVQNTPHDPYHQPSQQLQVQPYAQQPQYYEQAPYERRPSHHSHHLPRSKHSRRDVERRPTIGGTLMLIIDSIVGAVTGKRR</sequence>
<dbReference type="Proteomes" id="UP000799324">
    <property type="component" value="Unassembled WGS sequence"/>
</dbReference>
<feature type="region of interest" description="Disordered" evidence="1">
    <location>
        <begin position="1"/>
        <end position="101"/>
    </location>
</feature>
<feature type="compositionally biased region" description="Low complexity" evidence="1">
    <location>
        <begin position="50"/>
        <end position="71"/>
    </location>
</feature>
<dbReference type="AlphaFoldDB" id="A0A6A6SKL4"/>
<evidence type="ECO:0000313" key="3">
    <source>
        <dbReference type="Proteomes" id="UP000799324"/>
    </source>
</evidence>
<organism evidence="2 3">
    <name type="scientific">Lophiostoma macrostomum CBS 122681</name>
    <dbReference type="NCBI Taxonomy" id="1314788"/>
    <lineage>
        <taxon>Eukaryota</taxon>
        <taxon>Fungi</taxon>
        <taxon>Dikarya</taxon>
        <taxon>Ascomycota</taxon>
        <taxon>Pezizomycotina</taxon>
        <taxon>Dothideomycetes</taxon>
        <taxon>Pleosporomycetidae</taxon>
        <taxon>Pleosporales</taxon>
        <taxon>Lophiostomataceae</taxon>
        <taxon>Lophiostoma</taxon>
    </lineage>
</organism>
<evidence type="ECO:0000313" key="2">
    <source>
        <dbReference type="EMBL" id="KAF2647942.1"/>
    </source>
</evidence>